<name>A0AAV4JXL8_9GAST</name>
<keyword evidence="1" id="KW-0812">Transmembrane</keyword>
<dbReference type="AlphaFoldDB" id="A0AAV4JXL8"/>
<accession>A0AAV4JXL8</accession>
<comment type="caution">
    <text evidence="2">The sequence shown here is derived from an EMBL/GenBank/DDBJ whole genome shotgun (WGS) entry which is preliminary data.</text>
</comment>
<dbReference type="Proteomes" id="UP000762676">
    <property type="component" value="Unassembled WGS sequence"/>
</dbReference>
<evidence type="ECO:0008006" key="4">
    <source>
        <dbReference type="Google" id="ProtNLM"/>
    </source>
</evidence>
<evidence type="ECO:0000313" key="2">
    <source>
        <dbReference type="EMBL" id="GFS27180.1"/>
    </source>
</evidence>
<gene>
    <name evidence="2" type="ORF">ElyMa_005243500</name>
</gene>
<reference evidence="2 3" key="1">
    <citation type="journal article" date="2021" name="Elife">
        <title>Chloroplast acquisition without the gene transfer in kleptoplastic sea slugs, Plakobranchus ocellatus.</title>
        <authorList>
            <person name="Maeda T."/>
            <person name="Takahashi S."/>
            <person name="Yoshida T."/>
            <person name="Shimamura S."/>
            <person name="Takaki Y."/>
            <person name="Nagai Y."/>
            <person name="Toyoda A."/>
            <person name="Suzuki Y."/>
            <person name="Arimoto A."/>
            <person name="Ishii H."/>
            <person name="Satoh N."/>
            <person name="Nishiyama T."/>
            <person name="Hasebe M."/>
            <person name="Maruyama T."/>
            <person name="Minagawa J."/>
            <person name="Obokata J."/>
            <person name="Shigenobu S."/>
        </authorList>
    </citation>
    <scope>NUCLEOTIDE SEQUENCE [LARGE SCALE GENOMIC DNA]</scope>
</reference>
<proteinExistence type="predicted"/>
<organism evidence="2 3">
    <name type="scientific">Elysia marginata</name>
    <dbReference type="NCBI Taxonomy" id="1093978"/>
    <lineage>
        <taxon>Eukaryota</taxon>
        <taxon>Metazoa</taxon>
        <taxon>Spiralia</taxon>
        <taxon>Lophotrochozoa</taxon>
        <taxon>Mollusca</taxon>
        <taxon>Gastropoda</taxon>
        <taxon>Heterobranchia</taxon>
        <taxon>Euthyneura</taxon>
        <taxon>Panpulmonata</taxon>
        <taxon>Sacoglossa</taxon>
        <taxon>Placobranchoidea</taxon>
        <taxon>Plakobranchidae</taxon>
        <taxon>Elysia</taxon>
    </lineage>
</organism>
<protein>
    <recommendedName>
        <fullName evidence="4">Yippee domain-containing protein</fullName>
    </recommendedName>
</protein>
<evidence type="ECO:0000256" key="1">
    <source>
        <dbReference type="SAM" id="Phobius"/>
    </source>
</evidence>
<dbReference type="EMBL" id="BMAT01010459">
    <property type="protein sequence ID" value="GFS27180.1"/>
    <property type="molecule type" value="Genomic_DNA"/>
</dbReference>
<keyword evidence="3" id="KW-1185">Reference proteome</keyword>
<keyword evidence="1" id="KW-1133">Transmembrane helix</keyword>
<evidence type="ECO:0000313" key="3">
    <source>
        <dbReference type="Proteomes" id="UP000762676"/>
    </source>
</evidence>
<sequence length="91" mass="9842">MSIIFISRADLRSRHRCGFTSGVGGLHGHSCIKCVAHLGWTEASKQRYQETFLFFLTIVTIILITTTATTTATIIIIITLSSSSSSPSPSP</sequence>
<keyword evidence="1" id="KW-0472">Membrane</keyword>
<feature type="transmembrane region" description="Helical" evidence="1">
    <location>
        <begin position="52"/>
        <end position="80"/>
    </location>
</feature>